<evidence type="ECO:0000256" key="8">
    <source>
        <dbReference type="SAM" id="MobiDB-lite"/>
    </source>
</evidence>
<proteinExistence type="inferred from homology"/>
<reference evidence="10" key="1">
    <citation type="journal article" date="2013" name="Genome Announc.">
        <title>Draft genome sequence of the grapevine dieback fungus Eutypa lata UCR-EL1.</title>
        <authorList>
            <person name="Blanco-Ulate B."/>
            <person name="Rolshausen P.E."/>
            <person name="Cantu D."/>
        </authorList>
    </citation>
    <scope>NUCLEOTIDE SEQUENCE [LARGE SCALE GENOMIC DNA]</scope>
    <source>
        <strain evidence="10">UCR-EL1</strain>
    </source>
</reference>
<dbReference type="EMBL" id="KB705934">
    <property type="protein sequence ID" value="EMR70169.1"/>
    <property type="molecule type" value="Genomic_DNA"/>
</dbReference>
<feature type="region of interest" description="Disordered" evidence="8">
    <location>
        <begin position="1"/>
        <end position="56"/>
    </location>
</feature>
<keyword evidence="10" id="KW-1185">Reference proteome</keyword>
<dbReference type="PANTHER" id="PTHR12810">
    <property type="entry name" value="MITOCHONDRIAL 28S RIBOSOMAL PROTEIN S29"/>
    <property type="match status" value="1"/>
</dbReference>
<protein>
    <recommendedName>
        <fullName evidence="7">Small ribosomal subunit protein mS29</fullName>
    </recommendedName>
</protein>
<evidence type="ECO:0000256" key="4">
    <source>
        <dbReference type="ARBA" id="ARBA00022980"/>
    </source>
</evidence>
<dbReference type="AlphaFoldDB" id="M7SUE9"/>
<dbReference type="OMA" id="GLAHWMT"/>
<evidence type="ECO:0000256" key="1">
    <source>
        <dbReference type="ARBA" id="ARBA00004173"/>
    </source>
</evidence>
<keyword evidence="3" id="KW-0809">Transit peptide</keyword>
<dbReference type="STRING" id="1287681.M7SUE9"/>
<comment type="subcellular location">
    <subcellularLocation>
        <location evidence="1">Mitochondrion</location>
    </subcellularLocation>
</comment>
<comment type="similarity">
    <text evidence="2">Belongs to the mitochondrion-specific ribosomal protein mS29 family.</text>
</comment>
<name>M7SUE9_EUTLA</name>
<evidence type="ECO:0000256" key="5">
    <source>
        <dbReference type="ARBA" id="ARBA00023128"/>
    </source>
</evidence>
<accession>M7SUE9</accession>
<dbReference type="GO" id="GO:0003735">
    <property type="term" value="F:structural constituent of ribosome"/>
    <property type="evidence" value="ECO:0007669"/>
    <property type="project" value="TreeGrafter"/>
</dbReference>
<dbReference type="OrthoDB" id="274828at2759"/>
<evidence type="ECO:0000313" key="9">
    <source>
        <dbReference type="EMBL" id="EMR70169.1"/>
    </source>
</evidence>
<evidence type="ECO:0000256" key="7">
    <source>
        <dbReference type="ARBA" id="ARBA00035140"/>
    </source>
</evidence>
<dbReference type="Pfam" id="PF10236">
    <property type="entry name" value="DAP3"/>
    <property type="match status" value="1"/>
</dbReference>
<gene>
    <name evidence="9" type="ORF">UCREL1_2802</name>
</gene>
<dbReference type="KEGG" id="ela:UCREL1_2802"/>
<dbReference type="InterPro" id="IPR019368">
    <property type="entry name" value="Ribosomal_mS29"/>
</dbReference>
<feature type="compositionally biased region" description="Basic and acidic residues" evidence="8">
    <location>
        <begin position="43"/>
        <end position="56"/>
    </location>
</feature>
<dbReference type="GO" id="GO:0005763">
    <property type="term" value="C:mitochondrial small ribosomal subunit"/>
    <property type="evidence" value="ECO:0007669"/>
    <property type="project" value="TreeGrafter"/>
</dbReference>
<sequence length="458" mass="50090">MATNQLAVNGGGGGGGSSKDSGTGMSRHIRSGKKLVLGRKKNRQGDKQRPVAAGERKAFRKKIQLSNDNALEVEGLPLLDAGDNNNNPEQNNVNIVDPEAVGRVVGLSPDLVDQLRTVEAFKPTQNWGLFRSPHMLVRRETVDLVTRLNEAVAKKETARVVLTGDRGSGKSLLALQALSAGFMNKWVVINIPEAQELTTAHTEYAPIPNAPEMFSQPVYTVKLMQAIFKANFSVLSQHKVEGDHMYLPISVTRNMSLAALLNATKEPEFAWPVFRAFWEELTSRPGRPPVLFALDGLHHIMRVSDYRAPSFERIHSHDLALVRLFTDALGGATKFANGAAVLGVTSRGNSPVLPSVEKALEQAVARQDGAPDQDAPQRDPFYRGYDDRVFAALRGVGVLDVKGVSKAEARALLEYWAASGIFRQRVDEYSVSEKWTLAGGGVLAEMERVALYDNRVSM</sequence>
<dbReference type="Proteomes" id="UP000012174">
    <property type="component" value="Unassembled WGS sequence"/>
</dbReference>
<dbReference type="PANTHER" id="PTHR12810:SF0">
    <property type="entry name" value="SMALL RIBOSOMAL SUBUNIT PROTEIN MS29"/>
    <property type="match status" value="1"/>
</dbReference>
<feature type="compositionally biased region" description="Basic residues" evidence="8">
    <location>
        <begin position="27"/>
        <end position="42"/>
    </location>
</feature>
<evidence type="ECO:0000256" key="2">
    <source>
        <dbReference type="ARBA" id="ARBA00009863"/>
    </source>
</evidence>
<keyword evidence="5" id="KW-0496">Mitochondrion</keyword>
<organism evidence="9 10">
    <name type="scientific">Eutypa lata (strain UCR-EL1)</name>
    <name type="common">Grapevine dieback disease fungus</name>
    <name type="synonym">Eutypa armeniacae</name>
    <dbReference type="NCBI Taxonomy" id="1287681"/>
    <lineage>
        <taxon>Eukaryota</taxon>
        <taxon>Fungi</taxon>
        <taxon>Dikarya</taxon>
        <taxon>Ascomycota</taxon>
        <taxon>Pezizomycotina</taxon>
        <taxon>Sordariomycetes</taxon>
        <taxon>Xylariomycetidae</taxon>
        <taxon>Xylariales</taxon>
        <taxon>Diatrypaceae</taxon>
        <taxon>Eutypa</taxon>
    </lineage>
</organism>
<evidence type="ECO:0000313" key="10">
    <source>
        <dbReference type="Proteomes" id="UP000012174"/>
    </source>
</evidence>
<dbReference type="HOGENOM" id="CLU_046315_1_0_1"/>
<evidence type="ECO:0000256" key="6">
    <source>
        <dbReference type="ARBA" id="ARBA00023274"/>
    </source>
</evidence>
<dbReference type="eggNOG" id="KOG3928">
    <property type="taxonomic scope" value="Eukaryota"/>
</dbReference>
<keyword evidence="4 9" id="KW-0689">Ribosomal protein</keyword>
<keyword evidence="6" id="KW-0687">Ribonucleoprotein</keyword>
<evidence type="ECO:0000256" key="3">
    <source>
        <dbReference type="ARBA" id="ARBA00022946"/>
    </source>
</evidence>